<dbReference type="InterPro" id="IPR010998">
    <property type="entry name" value="Integrase_recombinase_N"/>
</dbReference>
<dbReference type="Proteomes" id="UP000531594">
    <property type="component" value="Unassembled WGS sequence"/>
</dbReference>
<protein>
    <submittedName>
        <fullName evidence="8">Integrase</fullName>
    </submittedName>
</protein>
<dbReference type="InterPro" id="IPR044068">
    <property type="entry name" value="CB"/>
</dbReference>
<comment type="caution">
    <text evidence="8">The sequence shown here is derived from an EMBL/GenBank/DDBJ whole genome shotgun (WGS) entry which is preliminary data.</text>
</comment>
<evidence type="ECO:0000256" key="3">
    <source>
        <dbReference type="ARBA" id="ARBA00023125"/>
    </source>
</evidence>
<evidence type="ECO:0000256" key="5">
    <source>
        <dbReference type="PROSITE-ProRule" id="PRU01248"/>
    </source>
</evidence>
<dbReference type="InterPro" id="IPR004107">
    <property type="entry name" value="Integrase_SAM-like_N"/>
</dbReference>
<dbReference type="AlphaFoldDB" id="A0A7X0HYN0"/>
<dbReference type="Gene3D" id="1.10.443.10">
    <property type="entry name" value="Intergrase catalytic core"/>
    <property type="match status" value="1"/>
</dbReference>
<dbReference type="PANTHER" id="PTHR30349:SF41">
    <property type="entry name" value="INTEGRASE_RECOMBINASE PROTEIN MJ0367-RELATED"/>
    <property type="match status" value="1"/>
</dbReference>
<dbReference type="PROSITE" id="PS51898">
    <property type="entry name" value="TYR_RECOMBINASE"/>
    <property type="match status" value="1"/>
</dbReference>
<dbReference type="SUPFAM" id="SSF56349">
    <property type="entry name" value="DNA breaking-rejoining enzymes"/>
    <property type="match status" value="1"/>
</dbReference>
<dbReference type="PANTHER" id="PTHR30349">
    <property type="entry name" value="PHAGE INTEGRASE-RELATED"/>
    <property type="match status" value="1"/>
</dbReference>
<evidence type="ECO:0000313" key="8">
    <source>
        <dbReference type="EMBL" id="MBB6448025.1"/>
    </source>
</evidence>
<gene>
    <name evidence="8" type="ORF">HNR53_004751</name>
</gene>
<dbReference type="Pfam" id="PF00589">
    <property type="entry name" value="Phage_integrase"/>
    <property type="match status" value="1"/>
</dbReference>
<dbReference type="GO" id="GO:0015074">
    <property type="term" value="P:DNA integration"/>
    <property type="evidence" value="ECO:0007669"/>
    <property type="project" value="UniProtKB-KW"/>
</dbReference>
<feature type="domain" description="Tyr recombinase" evidence="6">
    <location>
        <begin position="225"/>
        <end position="411"/>
    </location>
</feature>
<keyword evidence="9" id="KW-1185">Reference proteome</keyword>
<dbReference type="InterPro" id="IPR011010">
    <property type="entry name" value="DNA_brk_join_enz"/>
</dbReference>
<evidence type="ECO:0000259" key="7">
    <source>
        <dbReference type="PROSITE" id="PS51900"/>
    </source>
</evidence>
<dbReference type="PROSITE" id="PS51900">
    <property type="entry name" value="CB"/>
    <property type="match status" value="1"/>
</dbReference>
<accession>A0A7X0HYN0</accession>
<keyword evidence="2" id="KW-0229">DNA integration</keyword>
<sequence length="424" mass="49000">MDVYFTGNKTLAGISMRDFIKLFEDEMKKLDYCQNTIQSRLLMVNRAYTGSTCGFDEEEIYSSEKLFNWLTVQKDKMSTGEISQDRYLYMQNTVDFCEELYHTGRLERRGRHRKYSKYMPECFKKIQIEFLQSISNNLSHRTIGRYELNSRQFLIYLEKHGIFSISDITRTSIEDFLSNSSKCRKDSIEKDILMLKRLFAFLNSKGYTCLELDFNMLKPAGRRKPVRPHFSQEEISNILASIDTSSRNGKRDYAIIVLSVYTGLRSSDIYSLKLQDIDWVNNVIKLRQVKTGNSLVLPLCVQAGNSIADYILNGRPNVDEEWIFLRNVPPYTRLEGHSSGNTMLKRHLAKMGKNLENTGKSFHALRRSVGSWMSEGHTPLAVIAEFLGHRTTDAIKSYLSYDIENMRKCCLGLDDIPVLKEGLS</sequence>
<dbReference type="EMBL" id="JACHGK010000045">
    <property type="protein sequence ID" value="MBB6448025.1"/>
    <property type="molecule type" value="Genomic_DNA"/>
</dbReference>
<evidence type="ECO:0000256" key="2">
    <source>
        <dbReference type="ARBA" id="ARBA00022908"/>
    </source>
</evidence>
<evidence type="ECO:0000256" key="1">
    <source>
        <dbReference type="ARBA" id="ARBA00008857"/>
    </source>
</evidence>
<evidence type="ECO:0000259" key="6">
    <source>
        <dbReference type="PROSITE" id="PS51898"/>
    </source>
</evidence>
<dbReference type="InterPro" id="IPR002104">
    <property type="entry name" value="Integrase_catalytic"/>
</dbReference>
<proteinExistence type="inferred from homology"/>
<reference evidence="8 9" key="1">
    <citation type="submission" date="2020-08" db="EMBL/GenBank/DDBJ databases">
        <title>Genomic Encyclopedia of Type Strains, Phase IV (KMG-IV): sequencing the most valuable type-strain genomes for metagenomic binning, comparative biology and taxonomic classification.</title>
        <authorList>
            <person name="Goeker M."/>
        </authorList>
    </citation>
    <scope>NUCLEOTIDE SEQUENCE [LARGE SCALE GENOMIC DNA]</scope>
    <source>
        <strain evidence="8 9">DSM 5391</strain>
    </source>
</reference>
<dbReference type="InterPro" id="IPR013762">
    <property type="entry name" value="Integrase-like_cat_sf"/>
</dbReference>
<keyword evidence="4" id="KW-0233">DNA recombination</keyword>
<dbReference type="RefSeq" id="WP_184530498.1">
    <property type="nucleotide sequence ID" value="NZ_JACHGK010000045.1"/>
</dbReference>
<dbReference type="GO" id="GO:0006310">
    <property type="term" value="P:DNA recombination"/>
    <property type="evidence" value="ECO:0007669"/>
    <property type="project" value="UniProtKB-KW"/>
</dbReference>
<organism evidence="8 9">
    <name type="scientific">Bacillus benzoevorans</name>
    <dbReference type="NCBI Taxonomy" id="1456"/>
    <lineage>
        <taxon>Bacteria</taxon>
        <taxon>Bacillati</taxon>
        <taxon>Bacillota</taxon>
        <taxon>Bacilli</taxon>
        <taxon>Bacillales</taxon>
        <taxon>Bacillaceae</taxon>
        <taxon>Bacillus</taxon>
    </lineage>
</organism>
<dbReference type="Pfam" id="PF02899">
    <property type="entry name" value="Phage_int_SAM_1"/>
    <property type="match status" value="1"/>
</dbReference>
<dbReference type="Gene3D" id="1.10.150.130">
    <property type="match status" value="1"/>
</dbReference>
<evidence type="ECO:0000256" key="4">
    <source>
        <dbReference type="ARBA" id="ARBA00023172"/>
    </source>
</evidence>
<name>A0A7X0HYN0_9BACI</name>
<evidence type="ECO:0000313" key="9">
    <source>
        <dbReference type="Proteomes" id="UP000531594"/>
    </source>
</evidence>
<keyword evidence="3 5" id="KW-0238">DNA-binding</keyword>
<feature type="domain" description="Core-binding (CB)" evidence="7">
    <location>
        <begin position="121"/>
        <end position="203"/>
    </location>
</feature>
<comment type="similarity">
    <text evidence="1">Belongs to the 'phage' integrase family.</text>
</comment>
<dbReference type="InterPro" id="IPR050090">
    <property type="entry name" value="Tyrosine_recombinase_XerCD"/>
</dbReference>
<dbReference type="GO" id="GO:0003677">
    <property type="term" value="F:DNA binding"/>
    <property type="evidence" value="ECO:0007669"/>
    <property type="project" value="UniProtKB-UniRule"/>
</dbReference>